<dbReference type="Proteomes" id="UP000824246">
    <property type="component" value="Unassembled WGS sequence"/>
</dbReference>
<keyword evidence="1" id="KW-0812">Transmembrane</keyword>
<sequence>MNLPMFTWSCVVALIMVFMLFKVVLFVWAKSVENRLFELGNEYDEFYVPGDSLEDED</sequence>
<dbReference type="EMBL" id="DXFB01000055">
    <property type="protein sequence ID" value="HIX45011.1"/>
    <property type="molecule type" value="Genomic_DNA"/>
</dbReference>
<gene>
    <name evidence="2" type="ORF">H9982_02195</name>
</gene>
<organism evidence="2 3">
    <name type="scientific">Candidatus Barnesiella excrementipullorum</name>
    <dbReference type="NCBI Taxonomy" id="2838479"/>
    <lineage>
        <taxon>Bacteria</taxon>
        <taxon>Pseudomonadati</taxon>
        <taxon>Bacteroidota</taxon>
        <taxon>Bacteroidia</taxon>
        <taxon>Bacteroidales</taxon>
        <taxon>Barnesiellaceae</taxon>
        <taxon>Barnesiella</taxon>
    </lineage>
</organism>
<comment type="caution">
    <text evidence="2">The sequence shown here is derived from an EMBL/GenBank/DDBJ whole genome shotgun (WGS) entry which is preliminary data.</text>
</comment>
<feature type="transmembrane region" description="Helical" evidence="1">
    <location>
        <begin position="6"/>
        <end position="29"/>
    </location>
</feature>
<reference evidence="2" key="2">
    <citation type="submission" date="2021-04" db="EMBL/GenBank/DDBJ databases">
        <authorList>
            <person name="Gilroy R."/>
        </authorList>
    </citation>
    <scope>NUCLEOTIDE SEQUENCE</scope>
    <source>
        <strain evidence="2">ChiHjej12B11-16260</strain>
    </source>
</reference>
<accession>A0A9D2AQ74</accession>
<evidence type="ECO:0000313" key="3">
    <source>
        <dbReference type="Proteomes" id="UP000824246"/>
    </source>
</evidence>
<dbReference type="AlphaFoldDB" id="A0A9D2AQ74"/>
<keyword evidence="1" id="KW-1133">Transmembrane helix</keyword>
<evidence type="ECO:0000256" key="1">
    <source>
        <dbReference type="SAM" id="Phobius"/>
    </source>
</evidence>
<keyword evidence="1" id="KW-0472">Membrane</keyword>
<protein>
    <submittedName>
        <fullName evidence="2">Uncharacterized protein</fullName>
    </submittedName>
</protein>
<proteinExistence type="predicted"/>
<evidence type="ECO:0000313" key="2">
    <source>
        <dbReference type="EMBL" id="HIX45011.1"/>
    </source>
</evidence>
<name>A0A9D2AQ74_9BACT</name>
<reference evidence="2" key="1">
    <citation type="journal article" date="2021" name="PeerJ">
        <title>Extensive microbial diversity within the chicken gut microbiome revealed by metagenomics and culture.</title>
        <authorList>
            <person name="Gilroy R."/>
            <person name="Ravi A."/>
            <person name="Getino M."/>
            <person name="Pursley I."/>
            <person name="Horton D.L."/>
            <person name="Alikhan N.F."/>
            <person name="Baker D."/>
            <person name="Gharbi K."/>
            <person name="Hall N."/>
            <person name="Watson M."/>
            <person name="Adriaenssens E.M."/>
            <person name="Foster-Nyarko E."/>
            <person name="Jarju S."/>
            <person name="Secka A."/>
            <person name="Antonio M."/>
            <person name="Oren A."/>
            <person name="Chaudhuri R.R."/>
            <person name="La Ragione R."/>
            <person name="Hildebrand F."/>
            <person name="Pallen M.J."/>
        </authorList>
    </citation>
    <scope>NUCLEOTIDE SEQUENCE</scope>
    <source>
        <strain evidence="2">ChiHjej12B11-16260</strain>
    </source>
</reference>